<dbReference type="PANTHER" id="PTHR14911">
    <property type="entry name" value="THUMP DOMAIN-CONTAINING"/>
    <property type="match status" value="1"/>
</dbReference>
<dbReference type="InterPro" id="IPR029063">
    <property type="entry name" value="SAM-dependent_MTases_sf"/>
</dbReference>
<evidence type="ECO:0000313" key="2">
    <source>
        <dbReference type="EMBL" id="AKU16486.1"/>
    </source>
</evidence>
<dbReference type="Pfam" id="PF01170">
    <property type="entry name" value="UPF0020"/>
    <property type="match status" value="1"/>
</dbReference>
<protein>
    <recommendedName>
        <fullName evidence="1">Ribosomal RNA large subunit methyltransferase K/L-like methyltransferase domain-containing protein</fullName>
    </recommendedName>
</protein>
<reference evidence="2 3" key="1">
    <citation type="submission" date="2015-03" db="EMBL/GenBank/DDBJ databases">
        <title>Luteipulveratus halotolerans sp. nov., a novel actinobacterium (Dermacoccaceae) from Sarawak, Malaysia.</title>
        <authorList>
            <person name="Juboi H."/>
            <person name="Basik A."/>
            <person name="Shamsul S.S."/>
            <person name="Arnold P."/>
            <person name="Schmitt E.K."/>
            <person name="Sanglier J.-J."/>
            <person name="Yeo T."/>
        </authorList>
    </citation>
    <scope>NUCLEOTIDE SEQUENCE [LARGE SCALE GENOMIC DNA]</scope>
    <source>
        <strain evidence="2 3">MN07-A0370</strain>
    </source>
</reference>
<dbReference type="PATRIC" id="fig|571913.6.peg.2534"/>
<organism evidence="2 3">
    <name type="scientific">Luteipulveratus mongoliensis</name>
    <dbReference type="NCBI Taxonomy" id="571913"/>
    <lineage>
        <taxon>Bacteria</taxon>
        <taxon>Bacillati</taxon>
        <taxon>Actinomycetota</taxon>
        <taxon>Actinomycetes</taxon>
        <taxon>Micrococcales</taxon>
        <taxon>Dermacoccaceae</taxon>
        <taxon>Luteipulveratus</taxon>
    </lineage>
</organism>
<dbReference type="KEGG" id="lmoi:VV02_12435"/>
<dbReference type="GO" id="GO:0030488">
    <property type="term" value="P:tRNA methylation"/>
    <property type="evidence" value="ECO:0007669"/>
    <property type="project" value="TreeGrafter"/>
</dbReference>
<sequence>MTELLVLVSPSANRVYADVAPQLMVAEIRCLATGFIDSEVEVEATEIAGVAYLSVRADDLGPSGVRALSNLSAVHALFEREGELLRPVALDRVDTYPSDLLTIQKYPGKTNEQLTRLLLNVTAAATARPQRLLDGSLDVLDPMCGRGTTLNVAMTYGLDVTGVDIDKKDLESYETFIKTWLRQHRFKHTVEAGALRTGGQLRGRRLDIEAAPTKEAFKAKATQRVTYLGTDTTDLAGLLRAATFDVVVTDTPYGVQHGSHGDRIARNPLALLDAALPEWVRVLRTGGAVGMSYNRHVAKPGALADLLVEHGLDVVGDPDDQRFRHRVDASIDRDIIVARKT</sequence>
<dbReference type="GO" id="GO:0016423">
    <property type="term" value="F:tRNA (guanine) methyltransferase activity"/>
    <property type="evidence" value="ECO:0007669"/>
    <property type="project" value="TreeGrafter"/>
</dbReference>
<feature type="domain" description="Ribosomal RNA large subunit methyltransferase K/L-like methyltransferase" evidence="1">
    <location>
        <begin position="138"/>
        <end position="286"/>
    </location>
</feature>
<accession>A0A0K1JIF5</accession>
<gene>
    <name evidence="2" type="ORF">VV02_12435</name>
</gene>
<evidence type="ECO:0000313" key="3">
    <source>
        <dbReference type="Proteomes" id="UP000066480"/>
    </source>
</evidence>
<proteinExistence type="predicted"/>
<dbReference type="InterPro" id="IPR000241">
    <property type="entry name" value="RlmKL-like_Mtase"/>
</dbReference>
<dbReference type="PANTHER" id="PTHR14911:SF13">
    <property type="entry name" value="TRNA (GUANINE(6)-N2)-METHYLTRANSFERASE THUMP3"/>
    <property type="match status" value="1"/>
</dbReference>
<dbReference type="Gene3D" id="3.40.50.150">
    <property type="entry name" value="Vaccinia Virus protein VP39"/>
    <property type="match status" value="1"/>
</dbReference>
<dbReference type="RefSeq" id="WP_052591831.1">
    <property type="nucleotide sequence ID" value="NZ_CP011112.1"/>
</dbReference>
<name>A0A0K1JIF5_9MICO</name>
<dbReference type="AlphaFoldDB" id="A0A0K1JIF5"/>
<dbReference type="SUPFAM" id="SSF53335">
    <property type="entry name" value="S-adenosyl-L-methionine-dependent methyltransferases"/>
    <property type="match status" value="1"/>
</dbReference>
<dbReference type="Proteomes" id="UP000066480">
    <property type="component" value="Chromosome"/>
</dbReference>
<keyword evidence="3" id="KW-1185">Reference proteome</keyword>
<dbReference type="EMBL" id="CP011112">
    <property type="protein sequence ID" value="AKU16486.1"/>
    <property type="molecule type" value="Genomic_DNA"/>
</dbReference>
<evidence type="ECO:0000259" key="1">
    <source>
        <dbReference type="Pfam" id="PF01170"/>
    </source>
</evidence>
<dbReference type="OrthoDB" id="1637728at2"/>
<dbReference type="STRING" id="571913.VV02_12435"/>